<evidence type="ECO:0000256" key="7">
    <source>
        <dbReference type="ARBA" id="ARBA00023273"/>
    </source>
</evidence>
<reference evidence="10 11" key="1">
    <citation type="journal article" date="2019" name="Sci. Rep.">
        <title>Orb-weaving spider Araneus ventricosus genome elucidates the spidroin gene catalogue.</title>
        <authorList>
            <person name="Kono N."/>
            <person name="Nakamura H."/>
            <person name="Ohtoshi R."/>
            <person name="Moran D.A.P."/>
            <person name="Shinohara A."/>
            <person name="Yoshida Y."/>
            <person name="Fujiwara M."/>
            <person name="Mori M."/>
            <person name="Tomita M."/>
            <person name="Arakawa K."/>
        </authorList>
    </citation>
    <scope>NUCLEOTIDE SEQUENCE [LARGE SCALE GENOMIC DNA]</scope>
</reference>
<keyword evidence="5" id="KW-0969">Cilium</keyword>
<dbReference type="FunFam" id="2.30.29.170:FF:000004">
    <property type="entry name" value="EF-hand domain containing 2"/>
    <property type="match status" value="1"/>
</dbReference>
<dbReference type="SMART" id="SM00676">
    <property type="entry name" value="DM10"/>
    <property type="match status" value="3"/>
</dbReference>
<evidence type="ECO:0000259" key="8">
    <source>
        <dbReference type="PROSITE" id="PS50222"/>
    </source>
</evidence>
<dbReference type="SUPFAM" id="SSF47473">
    <property type="entry name" value="EF-hand"/>
    <property type="match status" value="1"/>
</dbReference>
<dbReference type="InterPro" id="IPR011992">
    <property type="entry name" value="EF-hand-dom_pair"/>
</dbReference>
<comment type="subcellular location">
    <subcellularLocation>
        <location evidence="1">Cytoplasm</location>
        <location evidence="1">Cytoskeleton</location>
        <location evidence="1">Flagellum axoneme</location>
    </subcellularLocation>
</comment>
<dbReference type="AlphaFoldDB" id="A0A4Y2GAP9"/>
<dbReference type="OrthoDB" id="6360546at2759"/>
<keyword evidence="2" id="KW-0963">Cytoplasm</keyword>
<evidence type="ECO:0000256" key="2">
    <source>
        <dbReference type="ARBA" id="ARBA00022490"/>
    </source>
</evidence>
<evidence type="ECO:0000256" key="3">
    <source>
        <dbReference type="ARBA" id="ARBA00022737"/>
    </source>
</evidence>
<protein>
    <submittedName>
        <fullName evidence="10">EF-hand domain-containing family member C2</fullName>
    </submittedName>
</protein>
<evidence type="ECO:0000256" key="6">
    <source>
        <dbReference type="ARBA" id="ARBA00023212"/>
    </source>
</evidence>
<organism evidence="10 11">
    <name type="scientific">Araneus ventricosus</name>
    <name type="common">Orbweaver spider</name>
    <name type="synonym">Epeira ventricosa</name>
    <dbReference type="NCBI Taxonomy" id="182803"/>
    <lineage>
        <taxon>Eukaryota</taxon>
        <taxon>Metazoa</taxon>
        <taxon>Ecdysozoa</taxon>
        <taxon>Arthropoda</taxon>
        <taxon>Chelicerata</taxon>
        <taxon>Arachnida</taxon>
        <taxon>Araneae</taxon>
        <taxon>Araneomorphae</taxon>
        <taxon>Entelegynae</taxon>
        <taxon>Araneoidea</taxon>
        <taxon>Araneidae</taxon>
        <taxon>Araneus</taxon>
    </lineage>
</organism>
<evidence type="ECO:0000256" key="4">
    <source>
        <dbReference type="ARBA" id="ARBA00022846"/>
    </source>
</evidence>
<dbReference type="InterPro" id="IPR006602">
    <property type="entry name" value="DM10_dom"/>
</dbReference>
<dbReference type="InterPro" id="IPR040193">
    <property type="entry name" value="EFHC1/EFHC2/EFHB"/>
</dbReference>
<dbReference type="Gene3D" id="2.30.29.170">
    <property type="match status" value="3"/>
</dbReference>
<keyword evidence="7" id="KW-0966">Cell projection</keyword>
<dbReference type="PROSITE" id="PS50222">
    <property type="entry name" value="EF_HAND_2"/>
    <property type="match status" value="1"/>
</dbReference>
<evidence type="ECO:0000256" key="5">
    <source>
        <dbReference type="ARBA" id="ARBA00023069"/>
    </source>
</evidence>
<feature type="domain" description="DM10" evidence="9">
    <location>
        <begin position="56"/>
        <end position="159"/>
    </location>
</feature>
<evidence type="ECO:0000313" key="11">
    <source>
        <dbReference type="Proteomes" id="UP000499080"/>
    </source>
</evidence>
<dbReference type="InterPro" id="IPR002048">
    <property type="entry name" value="EF_hand_dom"/>
</dbReference>
<sequence length="770" mass="89827">MMLGTGLPFIPGYSSFTVRPHKKLPNAGVLFCPLEPPGNPTYLKFLNERDIFKDKTAPVLKFYASFDDRGEPPRDRMRFRDCHVLYFVEDGTIKVYEPKKRNSGMGQGCIISRNLIPKADGGYYGIDDLNIGETLVLYGKSFKLVDCDPFTKKFLREMGYRVKTPEPPPVDPVSADRFEADRHRTTTRKPFRKDTRGEKFLNNFPKSLHFYGIYTRTETQFEEKCYVSLYYQLYDGKIKIIDDKKMSEHQVCPVKGGQKSYILLKPTHVPKKLSIRTFDKIGDGRTILNLSAKIKDTRFKRVLMTAQDMGGFLPDSNPLKHDPMAEYYKPEDLDLGKTFDVFGAKVFLYDCDEYTRQFYKYEFERVLVPFQLPDLELSRHHKLVYPQEFGSPIDTLSGWKEETLKGLASFVDMYETSAKMSNRANGSKHLLKFHLNCRRGCDGKILRFLSRILTDNCIQQQNIYLIAFYLEDDTIEVTKFSPDFTQGLRFGETYLRRMKVTKPTTHPLNSNNCFYQKTDFFVGNVICVNTEQFYLFDADEYTFEFMSQHSDEFHHSNLPALMNKFRGFLREKACSLQSAFEAADKANSGEISFNDFRCIIRQHLPHEESIIIPEQELMTLARFSCSEDYIGFEFCDLVSRIQAELKRQGFQDFDKLKEQFEMFDIKYGSRTGFFSSAHVYEILLSCPLKIDKDLLKFFIFKFPKEDGLIDYCKVIECLDYIRNPAKKPDHTPFLINLNWGEVEKVKNIVRINYRSFLKNIVREDCPECKF</sequence>
<accession>A0A4Y2GAP9</accession>
<keyword evidence="3" id="KW-0677">Repeat</keyword>
<evidence type="ECO:0000313" key="10">
    <source>
        <dbReference type="EMBL" id="GBM50431.1"/>
    </source>
</evidence>
<gene>
    <name evidence="10" type="primary">efhc2_1</name>
    <name evidence="10" type="ORF">AVEN_53009_1</name>
</gene>
<evidence type="ECO:0000259" key="9">
    <source>
        <dbReference type="PROSITE" id="PS51336"/>
    </source>
</evidence>
<proteinExistence type="predicted"/>
<name>A0A4Y2GAP9_ARAVE</name>
<dbReference type="PROSITE" id="PS51336">
    <property type="entry name" value="DM10"/>
    <property type="match status" value="3"/>
</dbReference>
<dbReference type="Proteomes" id="UP000499080">
    <property type="component" value="Unassembled WGS sequence"/>
</dbReference>
<dbReference type="PANTHER" id="PTHR12086">
    <property type="entry name" value="EF-HAND DOMAIN C-TERMINAL CONTAINING PROTEIN"/>
    <property type="match status" value="1"/>
</dbReference>
<dbReference type="Pfam" id="PF06565">
    <property type="entry name" value="DM10_dom"/>
    <property type="match status" value="3"/>
</dbReference>
<keyword evidence="6" id="KW-0206">Cytoskeleton</keyword>
<feature type="domain" description="DM10" evidence="9">
    <location>
        <begin position="442"/>
        <end position="550"/>
    </location>
</feature>
<comment type="caution">
    <text evidence="10">The sequence shown here is derived from an EMBL/GenBank/DDBJ whole genome shotgun (WGS) entry which is preliminary data.</text>
</comment>
<evidence type="ECO:0000256" key="1">
    <source>
        <dbReference type="ARBA" id="ARBA00004611"/>
    </source>
</evidence>
<dbReference type="EMBL" id="BGPR01001299">
    <property type="protein sequence ID" value="GBM50431.1"/>
    <property type="molecule type" value="Genomic_DNA"/>
</dbReference>
<feature type="domain" description="DM10" evidence="9">
    <location>
        <begin position="204"/>
        <end position="363"/>
    </location>
</feature>
<keyword evidence="4" id="KW-0282">Flagellum</keyword>
<feature type="domain" description="EF-hand" evidence="8">
    <location>
        <begin position="576"/>
        <end position="606"/>
    </location>
</feature>
<dbReference type="GO" id="GO:0005509">
    <property type="term" value="F:calcium ion binding"/>
    <property type="evidence" value="ECO:0007669"/>
    <property type="project" value="InterPro"/>
</dbReference>
<keyword evidence="11" id="KW-1185">Reference proteome</keyword>